<proteinExistence type="predicted"/>
<gene>
    <name evidence="1" type="ORF">ACAOBT_LOCUS8186</name>
</gene>
<dbReference type="Proteomes" id="UP001152888">
    <property type="component" value="Unassembled WGS sequence"/>
</dbReference>
<sequence>MKKPVEAIRDKKMGWLLASKIFGVQQATHRTHLLGTNKTLESNSKALGCWKATFLSDVESQLVPHIKFLDSRLFGLTRASVQELAVHMAEKNGFAHIFNIQKQKGRQDWLNGPLRRNKHISLRKPEATSAARAQAINRPQVQKSFQLYGSLLEYDGYTHRIYNPDESGLSKVQKPENILGTKVRKQVVVITSGEWSKHHCCLLL</sequence>
<keyword evidence="2" id="KW-1185">Reference proteome</keyword>
<evidence type="ECO:0000313" key="2">
    <source>
        <dbReference type="Proteomes" id="UP001152888"/>
    </source>
</evidence>
<comment type="caution">
    <text evidence="1">The sequence shown here is derived from an EMBL/GenBank/DDBJ whole genome shotgun (WGS) entry which is preliminary data.</text>
</comment>
<evidence type="ECO:0000313" key="1">
    <source>
        <dbReference type="EMBL" id="CAH1969034.1"/>
    </source>
</evidence>
<dbReference type="EMBL" id="CAKOFQ010006759">
    <property type="protein sequence ID" value="CAH1969034.1"/>
    <property type="molecule type" value="Genomic_DNA"/>
</dbReference>
<organism evidence="1 2">
    <name type="scientific">Acanthoscelides obtectus</name>
    <name type="common">Bean weevil</name>
    <name type="synonym">Bruchus obtectus</name>
    <dbReference type="NCBI Taxonomy" id="200917"/>
    <lineage>
        <taxon>Eukaryota</taxon>
        <taxon>Metazoa</taxon>
        <taxon>Ecdysozoa</taxon>
        <taxon>Arthropoda</taxon>
        <taxon>Hexapoda</taxon>
        <taxon>Insecta</taxon>
        <taxon>Pterygota</taxon>
        <taxon>Neoptera</taxon>
        <taxon>Endopterygota</taxon>
        <taxon>Coleoptera</taxon>
        <taxon>Polyphaga</taxon>
        <taxon>Cucujiformia</taxon>
        <taxon>Chrysomeloidea</taxon>
        <taxon>Chrysomelidae</taxon>
        <taxon>Bruchinae</taxon>
        <taxon>Bruchini</taxon>
        <taxon>Acanthoscelides</taxon>
    </lineage>
</organism>
<accession>A0A9P0P806</accession>
<dbReference type="OrthoDB" id="6775405at2759"/>
<protein>
    <submittedName>
        <fullName evidence="1">Uncharacterized protein</fullName>
    </submittedName>
</protein>
<dbReference type="AlphaFoldDB" id="A0A9P0P806"/>
<reference evidence="1" key="1">
    <citation type="submission" date="2022-03" db="EMBL/GenBank/DDBJ databases">
        <authorList>
            <person name="Sayadi A."/>
        </authorList>
    </citation>
    <scope>NUCLEOTIDE SEQUENCE</scope>
</reference>
<name>A0A9P0P806_ACAOB</name>